<dbReference type="VEuPathDB" id="FungiDB:BO78DRAFT_298787"/>
<reference evidence="3 4" key="1">
    <citation type="submission" date="2018-02" db="EMBL/GenBank/DDBJ databases">
        <title>The genomes of Aspergillus section Nigri reveals drivers in fungal speciation.</title>
        <authorList>
            <consortium name="DOE Joint Genome Institute"/>
            <person name="Vesth T.C."/>
            <person name="Nybo J."/>
            <person name="Theobald S."/>
            <person name="Brandl J."/>
            <person name="Frisvad J.C."/>
            <person name="Nielsen K.F."/>
            <person name="Lyhne E.K."/>
            <person name="Kogle M.E."/>
            <person name="Kuo A."/>
            <person name="Riley R."/>
            <person name="Clum A."/>
            <person name="Nolan M."/>
            <person name="Lipzen A."/>
            <person name="Salamov A."/>
            <person name="Henrissat B."/>
            <person name="Wiebenga A."/>
            <person name="De vries R.P."/>
            <person name="Grigoriev I.V."/>
            <person name="Mortensen U.H."/>
            <person name="Andersen M.R."/>
            <person name="Baker S.E."/>
        </authorList>
    </citation>
    <scope>NUCLEOTIDE SEQUENCE [LARGE SCALE GENOMIC DNA]</scope>
    <source>
        <strain evidence="3 4">CBS 121057</strain>
    </source>
</reference>
<gene>
    <name evidence="3" type="ORF">BO78DRAFT_298787</name>
</gene>
<dbReference type="SUPFAM" id="SSF52540">
    <property type="entry name" value="P-loop containing nucleoside triphosphate hydrolases"/>
    <property type="match status" value="1"/>
</dbReference>
<dbReference type="Proteomes" id="UP000248423">
    <property type="component" value="Unassembled WGS sequence"/>
</dbReference>
<feature type="non-terminal residue" evidence="3">
    <location>
        <position position="138"/>
    </location>
</feature>
<dbReference type="PANTHER" id="PTHR24223:SF399">
    <property type="entry name" value="ABC TRANSPORTER ATNG"/>
    <property type="match status" value="1"/>
</dbReference>
<name>A0A319EX56_ASPSB</name>
<dbReference type="Gene3D" id="3.40.50.300">
    <property type="entry name" value="P-loop containing nucleotide triphosphate hydrolases"/>
    <property type="match status" value="1"/>
</dbReference>
<evidence type="ECO:0000313" key="3">
    <source>
        <dbReference type="EMBL" id="PYI09254.1"/>
    </source>
</evidence>
<protein>
    <recommendedName>
        <fullName evidence="5">P-loop containing nucleoside triphosphate hydrolase protein</fullName>
    </recommendedName>
</protein>
<evidence type="ECO:0000256" key="1">
    <source>
        <dbReference type="ARBA" id="ARBA00022741"/>
    </source>
</evidence>
<dbReference type="GO" id="GO:0016020">
    <property type="term" value="C:membrane"/>
    <property type="evidence" value="ECO:0007669"/>
    <property type="project" value="TreeGrafter"/>
</dbReference>
<dbReference type="EMBL" id="KZ826329">
    <property type="protein sequence ID" value="PYI09254.1"/>
    <property type="molecule type" value="Genomic_DNA"/>
</dbReference>
<dbReference type="InterPro" id="IPR050173">
    <property type="entry name" value="ABC_transporter_C-like"/>
</dbReference>
<keyword evidence="1" id="KW-0547">Nucleotide-binding</keyword>
<dbReference type="InterPro" id="IPR027417">
    <property type="entry name" value="P-loop_NTPase"/>
</dbReference>
<dbReference type="STRING" id="1448318.A0A319EX56"/>
<sequence>PFFLSASVRENADLTQTSTDDLIHSALTKTGLWITIQDKGGLDADMKNIPLSQGQSSCSAWLDLSYKSKSRILVLDEATGSMDNDTDKLMQELLQREFRDPTVITVDHRLDTVLDSDLIAVLDQGRVVELGPPSRLLS</sequence>
<accession>A0A319EX56</accession>
<evidence type="ECO:0008006" key="5">
    <source>
        <dbReference type="Google" id="ProtNLM"/>
    </source>
</evidence>
<evidence type="ECO:0000313" key="4">
    <source>
        <dbReference type="Proteomes" id="UP000248423"/>
    </source>
</evidence>
<feature type="non-terminal residue" evidence="3">
    <location>
        <position position="1"/>
    </location>
</feature>
<evidence type="ECO:0000256" key="2">
    <source>
        <dbReference type="ARBA" id="ARBA00022840"/>
    </source>
</evidence>
<dbReference type="OrthoDB" id="6500128at2759"/>
<organism evidence="3 4">
    <name type="scientific">Aspergillus sclerotiicarbonarius (strain CBS 121057 / IBT 28362)</name>
    <dbReference type="NCBI Taxonomy" id="1448318"/>
    <lineage>
        <taxon>Eukaryota</taxon>
        <taxon>Fungi</taxon>
        <taxon>Dikarya</taxon>
        <taxon>Ascomycota</taxon>
        <taxon>Pezizomycotina</taxon>
        <taxon>Eurotiomycetes</taxon>
        <taxon>Eurotiomycetidae</taxon>
        <taxon>Eurotiales</taxon>
        <taxon>Aspergillaceae</taxon>
        <taxon>Aspergillus</taxon>
        <taxon>Aspergillus subgen. Circumdati</taxon>
    </lineage>
</organism>
<keyword evidence="2" id="KW-0067">ATP-binding</keyword>
<proteinExistence type="predicted"/>
<dbReference type="GO" id="GO:0005524">
    <property type="term" value="F:ATP binding"/>
    <property type="evidence" value="ECO:0007669"/>
    <property type="project" value="UniProtKB-KW"/>
</dbReference>
<keyword evidence="4" id="KW-1185">Reference proteome</keyword>
<dbReference type="AlphaFoldDB" id="A0A319EX56"/>
<dbReference type="PANTHER" id="PTHR24223">
    <property type="entry name" value="ATP-BINDING CASSETTE SUB-FAMILY C"/>
    <property type="match status" value="1"/>
</dbReference>
<dbReference type="GO" id="GO:0042626">
    <property type="term" value="F:ATPase-coupled transmembrane transporter activity"/>
    <property type="evidence" value="ECO:0007669"/>
    <property type="project" value="TreeGrafter"/>
</dbReference>